<comment type="similarity">
    <text evidence="2">Belongs to the prokaryotic/mitochondrial release factor family.</text>
</comment>
<feature type="coiled-coil region" evidence="5">
    <location>
        <begin position="80"/>
        <end position="107"/>
    </location>
</feature>
<protein>
    <submittedName>
        <fullName evidence="7">Peptide chain release factor 1</fullName>
    </submittedName>
</protein>
<dbReference type="InterPro" id="IPR000352">
    <property type="entry name" value="Pep_chain_release_fac_I"/>
</dbReference>
<sequence length="357" mass="40150">CCVSILRAHLRSEAGSLTKSHAPNIRSYFADFLLPYLNTMEDLEKYLQNQKTSYLAESYKKLEKEEKATEEMIAGDNSLADLAQTELSEIKIQKDALLKQMEEILVEDEKESLDEFGTNEVILEVRAGAGGEEASLFAEELAHMYTRYAENQGWSVAKINESLSPIGGYKEASFEIRGRDVYKNLRFETGVHRVQRVPATEKIGRVHTSTATIAVLPVRKKTNIVINPADIEIETSRSGGAGGQNVNKVETAVRIIHKPSGIDVRSTSQRSQLKNKEMAMSILIAKLEAKKEEEESSKYSADRKSQIGTADRSEKIRTYNILQDRITDHRIKQSWHNIEKIMEGGIEPILEAMANNF</sequence>
<evidence type="ECO:0000256" key="2">
    <source>
        <dbReference type="ARBA" id="ARBA00010835"/>
    </source>
</evidence>
<dbReference type="Pfam" id="PF00472">
    <property type="entry name" value="RF-1"/>
    <property type="match status" value="1"/>
</dbReference>
<evidence type="ECO:0000256" key="1">
    <source>
        <dbReference type="ARBA" id="ARBA00002986"/>
    </source>
</evidence>
<evidence type="ECO:0000259" key="6">
    <source>
        <dbReference type="PROSITE" id="PS00745"/>
    </source>
</evidence>
<comment type="caution">
    <text evidence="7">The sequence shown here is derived from an EMBL/GenBank/DDBJ whole genome shotgun (WGS) entry which is preliminary data.</text>
</comment>
<evidence type="ECO:0000256" key="5">
    <source>
        <dbReference type="SAM" id="Coils"/>
    </source>
</evidence>
<dbReference type="Proteomes" id="UP000177154">
    <property type="component" value="Unassembled WGS sequence"/>
</dbReference>
<evidence type="ECO:0000313" key="8">
    <source>
        <dbReference type="Proteomes" id="UP000177154"/>
    </source>
</evidence>
<feature type="domain" description="Prokaryotic-type class I peptide chain release factors" evidence="6">
    <location>
        <begin position="237"/>
        <end position="253"/>
    </location>
</feature>
<accession>A0A1G2UUQ1</accession>
<evidence type="ECO:0000256" key="4">
    <source>
        <dbReference type="ARBA" id="ARBA00022917"/>
    </source>
</evidence>
<dbReference type="InterPro" id="IPR045853">
    <property type="entry name" value="Pep_chain_release_fac_I_sf"/>
</dbReference>
<proteinExistence type="inferred from homology"/>
<dbReference type="AlphaFoldDB" id="A0A1G2UUQ1"/>
<dbReference type="Gene3D" id="3.30.160.20">
    <property type="match status" value="1"/>
</dbReference>
<dbReference type="SUPFAM" id="SSF75620">
    <property type="entry name" value="Release factor"/>
    <property type="match status" value="1"/>
</dbReference>
<evidence type="ECO:0000256" key="3">
    <source>
        <dbReference type="ARBA" id="ARBA00022481"/>
    </source>
</evidence>
<dbReference type="Gene3D" id="3.30.70.1660">
    <property type="match status" value="1"/>
</dbReference>
<organism evidence="7 8">
    <name type="scientific">Candidatus Zambryskibacteria bacterium RIFCSPLOWO2_12_39_8</name>
    <dbReference type="NCBI Taxonomy" id="1802774"/>
    <lineage>
        <taxon>Bacteria</taxon>
        <taxon>Candidatus Zambryskiibacteriota</taxon>
    </lineage>
</organism>
<dbReference type="FunFam" id="3.30.160.20:FF:000004">
    <property type="entry name" value="Peptide chain release factor 1"/>
    <property type="match status" value="1"/>
</dbReference>
<dbReference type="GO" id="GO:0003747">
    <property type="term" value="F:translation release factor activity"/>
    <property type="evidence" value="ECO:0007669"/>
    <property type="project" value="InterPro"/>
</dbReference>
<dbReference type="PROSITE" id="PS00745">
    <property type="entry name" value="RF_PROK_I"/>
    <property type="match status" value="1"/>
</dbReference>
<dbReference type="PANTHER" id="PTHR43804:SF7">
    <property type="entry name" value="LD18447P"/>
    <property type="match status" value="1"/>
</dbReference>
<dbReference type="PANTHER" id="PTHR43804">
    <property type="entry name" value="LD18447P"/>
    <property type="match status" value="1"/>
</dbReference>
<evidence type="ECO:0000313" key="7">
    <source>
        <dbReference type="EMBL" id="OHB13108.1"/>
    </source>
</evidence>
<dbReference type="GO" id="GO:0005737">
    <property type="term" value="C:cytoplasm"/>
    <property type="evidence" value="ECO:0007669"/>
    <property type="project" value="UniProtKB-ARBA"/>
</dbReference>
<feature type="non-terminal residue" evidence="7">
    <location>
        <position position="1"/>
    </location>
</feature>
<dbReference type="InterPro" id="IPR050057">
    <property type="entry name" value="Prokaryotic/Mito_RF"/>
</dbReference>
<keyword evidence="3" id="KW-0488">Methylation</keyword>
<dbReference type="FunFam" id="3.30.70.1660:FF:000002">
    <property type="entry name" value="Peptide chain release factor 1"/>
    <property type="match status" value="1"/>
</dbReference>
<gene>
    <name evidence="7" type="ORF">A2Y49_02530</name>
</gene>
<dbReference type="SMART" id="SM00937">
    <property type="entry name" value="PCRF"/>
    <property type="match status" value="1"/>
</dbReference>
<reference evidence="7 8" key="1">
    <citation type="journal article" date="2016" name="Nat. Commun.">
        <title>Thousands of microbial genomes shed light on interconnected biogeochemical processes in an aquifer system.</title>
        <authorList>
            <person name="Anantharaman K."/>
            <person name="Brown C.T."/>
            <person name="Hug L.A."/>
            <person name="Sharon I."/>
            <person name="Castelle C.J."/>
            <person name="Probst A.J."/>
            <person name="Thomas B.C."/>
            <person name="Singh A."/>
            <person name="Wilkins M.J."/>
            <person name="Karaoz U."/>
            <person name="Brodie E.L."/>
            <person name="Williams K.H."/>
            <person name="Hubbard S.S."/>
            <person name="Banfield J.F."/>
        </authorList>
    </citation>
    <scope>NUCLEOTIDE SEQUENCE [LARGE SCALE GENOMIC DNA]</scope>
</reference>
<dbReference type="Pfam" id="PF03462">
    <property type="entry name" value="PCRF"/>
    <property type="match status" value="1"/>
</dbReference>
<dbReference type="InterPro" id="IPR005139">
    <property type="entry name" value="PCRF"/>
</dbReference>
<name>A0A1G2UUQ1_9BACT</name>
<dbReference type="EMBL" id="MHWR01000025">
    <property type="protein sequence ID" value="OHB13108.1"/>
    <property type="molecule type" value="Genomic_DNA"/>
</dbReference>
<comment type="function">
    <text evidence="1">Peptide chain release factor 1 directs the termination of translation in response to the peptide chain termination codons UAG and UAA.</text>
</comment>
<keyword evidence="5" id="KW-0175">Coiled coil</keyword>
<keyword evidence="4" id="KW-0648">Protein biosynthesis</keyword>